<keyword evidence="9 18" id="KW-0285">Flavoprotein</keyword>
<comment type="cofactor">
    <cofactor evidence="1 18 19">
        <name>FAD</name>
        <dbReference type="ChEBI" id="CHEBI:57692"/>
    </cofactor>
</comment>
<dbReference type="NCBIfam" id="TIGR01176">
    <property type="entry name" value="fum_red_Fp"/>
    <property type="match status" value="1"/>
</dbReference>
<protein>
    <recommendedName>
        <fullName evidence="5 19">Fumarate reductase flavoprotein subunit</fullName>
        <ecNumber evidence="4 19">1.3.5.1</ecNumber>
    </recommendedName>
</protein>
<proteinExistence type="inferred from homology"/>
<dbReference type="FunFam" id="3.90.700.10:FF:000003">
    <property type="entry name" value="Fumarate reductase flavoprotein subunit"/>
    <property type="match status" value="1"/>
</dbReference>
<dbReference type="PROSITE" id="PS00504">
    <property type="entry name" value="FRD_SDH_FAD_BINDING"/>
    <property type="match status" value="1"/>
</dbReference>
<dbReference type="GO" id="GO:0009061">
    <property type="term" value="P:anaerobic respiration"/>
    <property type="evidence" value="ECO:0007669"/>
    <property type="project" value="InterPro"/>
</dbReference>
<evidence type="ECO:0000313" key="24">
    <source>
        <dbReference type="Proteomes" id="UP000255108"/>
    </source>
</evidence>
<evidence type="ECO:0000256" key="18">
    <source>
        <dbReference type="PIRSR" id="PIRSR630664-51"/>
    </source>
</evidence>
<feature type="binding site" evidence="18">
    <location>
        <position position="393"/>
    </location>
    <ligand>
        <name>FAD</name>
        <dbReference type="ChEBI" id="CHEBI:57692"/>
    </ligand>
</feature>
<sequence>MASDLIRQAWRKRSDMRVFKADVVIVGAGGAGLRAAIAAAEADPTQTVALLSKVYPMRSHTVAAEGGSAGVVQAHDSFEHHFNDTVSGGDWLCEQDVVDYFVGECTREMVQLEHWGCPWSRKEDGHINVRPFGGMKIERTWFAADKTGFHMLHTLFQTSMKYPSITRFDEYFLVDLIVADGRVQGILAIEIASGEFILIEAGAVVMATGGAGRVFRENTNGGIVTGDGMAVAYRHGVPLRDMEFVQYHPTCMPGTGLLFTEACRGEGGLLVNKEGYRYLQDYGLGPAEDKPRNKAMELGPRDRLSQAFWHEMQKNRTIEGRYGAVVHLDLRHLGAKTLHERLPQICELAREFMDIDPVTQPIPVRPAVHYTMGGIPVDIHCAASLPGLFAAGECSSVGIHGANRLGSNSLAELSVFGKVAGESATRYAQSAGPRNSNALLKLAEAAALPALQIRQQTGSERAADIRREMAQTMEDGCGIYRLEASMQATCHKLAELKQRYQNIRVEDKSTVWNSEWLLAIELGYQLDVAEAMAHSALHRRESRGAHQRLDGYEARDDVNFLKHSLAHYQGSAAPTLTYSDVKITRSAPKVRAYGAAGEAAEKMEKNA</sequence>
<dbReference type="Pfam" id="PF02910">
    <property type="entry name" value="Succ_DH_flav_C"/>
    <property type="match status" value="1"/>
</dbReference>
<dbReference type="InterPro" id="IPR027477">
    <property type="entry name" value="Succ_DH/fumarate_Rdtase_cat_sf"/>
</dbReference>
<comment type="similarity">
    <text evidence="3 19">Belongs to the FAD-dependent oxidoreductase 2 family. FRD/SDH subfamily.</text>
</comment>
<evidence type="ECO:0000313" key="23">
    <source>
        <dbReference type="EMBL" id="TCU89665.1"/>
    </source>
</evidence>
<feature type="domain" description="FAD-dependent oxidoreductase 2 FAD-binding" evidence="20">
    <location>
        <begin position="22"/>
        <end position="410"/>
    </location>
</feature>
<dbReference type="InterPro" id="IPR005884">
    <property type="entry name" value="Fum_red_fp"/>
</dbReference>
<feature type="domain" description="Fumarate reductase/succinate dehydrogenase flavoprotein-like C-terminal" evidence="21">
    <location>
        <begin position="466"/>
        <end position="593"/>
    </location>
</feature>
<dbReference type="SUPFAM" id="SSF46977">
    <property type="entry name" value="Succinate dehydrogenase/fumarate reductase flavoprotein C-terminal domain"/>
    <property type="match status" value="1"/>
</dbReference>
<keyword evidence="8" id="KW-0997">Cell inner membrane</keyword>
<feature type="binding site" evidence="18">
    <location>
        <position position="404"/>
    </location>
    <ligand>
        <name>substrate</name>
    </ligand>
</feature>
<keyword evidence="6 19" id="KW-0813">Transport</keyword>
<keyword evidence="25" id="KW-1185">Reference proteome</keyword>
<keyword evidence="13 19" id="KW-0560">Oxidoreductase</keyword>
<dbReference type="PANTHER" id="PTHR11632">
    <property type="entry name" value="SUCCINATE DEHYDROGENASE 2 FLAVOPROTEIN SUBUNIT"/>
    <property type="match status" value="1"/>
</dbReference>
<dbReference type="PRINTS" id="PR00411">
    <property type="entry name" value="PNDRDTASEI"/>
</dbReference>
<dbReference type="SUPFAM" id="SSF51905">
    <property type="entry name" value="FAD/NAD(P)-binding domain"/>
    <property type="match status" value="1"/>
</dbReference>
<accession>A0A377Q877</accession>
<evidence type="ECO:0000256" key="8">
    <source>
        <dbReference type="ARBA" id="ARBA00022519"/>
    </source>
</evidence>
<evidence type="ECO:0000313" key="22">
    <source>
        <dbReference type="EMBL" id="STQ91037.1"/>
    </source>
</evidence>
<dbReference type="NCBIfam" id="TIGR01812">
    <property type="entry name" value="sdhA_frdA_Gneg"/>
    <property type="match status" value="1"/>
</dbReference>
<dbReference type="Gene3D" id="4.10.80.40">
    <property type="entry name" value="succinate dehydrogenase protein domain"/>
    <property type="match status" value="1"/>
</dbReference>
<feature type="binding site" evidence="18">
    <location>
        <position position="248"/>
    </location>
    <ligand>
        <name>substrate</name>
    </ligand>
</feature>
<dbReference type="NCBIfam" id="NF006686">
    <property type="entry name" value="PRK09231.1"/>
    <property type="match status" value="1"/>
</dbReference>
<feature type="binding site" evidence="18">
    <location>
        <begin position="27"/>
        <end position="32"/>
    </location>
    <ligand>
        <name>FAD</name>
        <dbReference type="ChEBI" id="CHEBI:57692"/>
    </ligand>
</feature>
<feature type="active site" description="Proton acceptor" evidence="17">
    <location>
        <position position="301"/>
    </location>
</feature>
<keyword evidence="14" id="KW-0472">Membrane</keyword>
<evidence type="ECO:0000256" key="13">
    <source>
        <dbReference type="ARBA" id="ARBA00023002"/>
    </source>
</evidence>
<keyword evidence="10" id="KW-0547">Nucleotide-binding</keyword>
<dbReference type="InterPro" id="IPR015939">
    <property type="entry name" value="Fum_Rdtase/Succ_DH_flav-like_C"/>
</dbReference>
<evidence type="ECO:0000256" key="6">
    <source>
        <dbReference type="ARBA" id="ARBA00022448"/>
    </source>
</evidence>
<evidence type="ECO:0000313" key="25">
    <source>
        <dbReference type="Proteomes" id="UP000295794"/>
    </source>
</evidence>
<dbReference type="InterPro" id="IPR036188">
    <property type="entry name" value="FAD/NAD-bd_sf"/>
</dbReference>
<dbReference type="EMBL" id="SMBT01000002">
    <property type="protein sequence ID" value="TCU89665.1"/>
    <property type="molecule type" value="Genomic_DNA"/>
</dbReference>
<reference evidence="22 24" key="1">
    <citation type="submission" date="2018-06" db="EMBL/GenBank/DDBJ databases">
        <authorList>
            <consortium name="Pathogen Informatics"/>
            <person name="Doyle S."/>
        </authorList>
    </citation>
    <scope>NUCLEOTIDE SEQUENCE [LARGE SCALE GENOMIC DNA]</scope>
    <source>
        <strain evidence="22 24">NCTC11159</strain>
    </source>
</reference>
<feature type="binding site" evidence="18">
    <location>
        <position position="260"/>
    </location>
    <ligand>
        <name>substrate</name>
    </ligand>
</feature>
<keyword evidence="12 19" id="KW-0249">Electron transport</keyword>
<evidence type="ECO:0000256" key="19">
    <source>
        <dbReference type="RuleBase" id="RU362050"/>
    </source>
</evidence>
<dbReference type="FunFam" id="1.20.58.100:FF:000001">
    <property type="entry name" value="Succinate dehydrogenase flavoprotein subunit (SdhA)"/>
    <property type="match status" value="1"/>
</dbReference>
<dbReference type="InterPro" id="IPR014006">
    <property type="entry name" value="Succ_Dhase_FrdA_Gneg"/>
</dbReference>
<dbReference type="PIRSF" id="PIRSF000171">
    <property type="entry name" value="SDHA_APRA_LASPO"/>
    <property type="match status" value="1"/>
</dbReference>
<dbReference type="GO" id="GO:0050660">
    <property type="term" value="F:flavin adenine dinucleotide binding"/>
    <property type="evidence" value="ECO:0007669"/>
    <property type="project" value="InterPro"/>
</dbReference>
<evidence type="ECO:0000256" key="9">
    <source>
        <dbReference type="ARBA" id="ARBA00022630"/>
    </source>
</evidence>
<comment type="subcellular location">
    <subcellularLocation>
        <location evidence="2">Cell inner membrane</location>
        <topology evidence="2">Peripheral membrane protein</topology>
        <orientation evidence="2">Cytoplasmic side</orientation>
    </subcellularLocation>
</comment>
<evidence type="ECO:0000256" key="14">
    <source>
        <dbReference type="ARBA" id="ARBA00023136"/>
    </source>
</evidence>
<dbReference type="Gene3D" id="3.90.700.10">
    <property type="entry name" value="Succinate dehydrogenase/fumarate reductase flavoprotein, catalytic domain"/>
    <property type="match status" value="1"/>
</dbReference>
<feature type="binding site" evidence="18">
    <location>
        <position position="227"/>
    </location>
    <ligand>
        <name>FAD</name>
        <dbReference type="ChEBI" id="CHEBI:57692"/>
    </ligand>
</feature>
<dbReference type="InterPro" id="IPR003952">
    <property type="entry name" value="FRD_SDH_FAD_BS"/>
</dbReference>
<dbReference type="InterPro" id="IPR037099">
    <property type="entry name" value="Fum_R/Succ_DH_flav-like_C_sf"/>
</dbReference>
<evidence type="ECO:0000256" key="7">
    <source>
        <dbReference type="ARBA" id="ARBA00022475"/>
    </source>
</evidence>
<dbReference type="FunFam" id="4.10.80.40:FF:000003">
    <property type="entry name" value="Fumarate reductase flavoprotein subunit"/>
    <property type="match status" value="1"/>
</dbReference>
<dbReference type="GO" id="GO:0005886">
    <property type="term" value="C:plasma membrane"/>
    <property type="evidence" value="ECO:0007669"/>
    <property type="project" value="UniProtKB-SubCell"/>
</dbReference>
<dbReference type="FunFam" id="3.50.50.60:FF:000017">
    <property type="entry name" value="Fumarate reductase flavoprotein subunit"/>
    <property type="match status" value="1"/>
</dbReference>
<comment type="catalytic activity">
    <reaction evidence="15">
        <text>a menaquinone + succinate = a menaquinol + fumarate</text>
        <dbReference type="Rhea" id="RHEA:27834"/>
        <dbReference type="Rhea" id="RHEA-COMP:9537"/>
        <dbReference type="Rhea" id="RHEA-COMP:9539"/>
        <dbReference type="ChEBI" id="CHEBI:16374"/>
        <dbReference type="ChEBI" id="CHEBI:18151"/>
        <dbReference type="ChEBI" id="CHEBI:29806"/>
        <dbReference type="ChEBI" id="CHEBI:30031"/>
        <dbReference type="EC" id="1.3.5.1"/>
    </reaction>
</comment>
<dbReference type="Pfam" id="PF00890">
    <property type="entry name" value="FAD_binding_2"/>
    <property type="match status" value="1"/>
</dbReference>
<dbReference type="GO" id="GO:0022900">
    <property type="term" value="P:electron transport chain"/>
    <property type="evidence" value="ECO:0007669"/>
    <property type="project" value="UniProtKB-UniRule"/>
</dbReference>
<evidence type="ECO:0000256" key="15">
    <source>
        <dbReference type="ARBA" id="ARBA00034412"/>
    </source>
</evidence>
<dbReference type="EC" id="1.3.5.1" evidence="4 19"/>
<reference evidence="23 25" key="2">
    <citation type="submission" date="2019-03" db="EMBL/GenBank/DDBJ databases">
        <title>Genomic Encyclopedia of Type Strains, Phase IV (KMG-IV): sequencing the most valuable type-strain genomes for metagenomic binning, comparative biology and taxonomic classification.</title>
        <authorList>
            <person name="Goeker M."/>
        </authorList>
    </citation>
    <scope>NUCLEOTIDE SEQUENCE [LARGE SCALE GENOMIC DNA]</scope>
    <source>
        <strain evidence="23 25">DSM 3764</strain>
    </source>
</reference>
<dbReference type="EMBL" id="UGHR01000001">
    <property type="protein sequence ID" value="STQ91037.1"/>
    <property type="molecule type" value="Genomic_DNA"/>
</dbReference>
<evidence type="ECO:0000256" key="5">
    <source>
        <dbReference type="ARBA" id="ARBA00014044"/>
    </source>
</evidence>
<dbReference type="GO" id="GO:0006113">
    <property type="term" value="P:fermentation"/>
    <property type="evidence" value="ECO:0007669"/>
    <property type="project" value="TreeGrafter"/>
</dbReference>
<dbReference type="Proteomes" id="UP000295794">
    <property type="component" value="Unassembled WGS sequence"/>
</dbReference>
<dbReference type="GO" id="GO:0008177">
    <property type="term" value="F:succinate dehydrogenase (quinone) activity"/>
    <property type="evidence" value="ECO:0007669"/>
    <property type="project" value="UniProtKB-EC"/>
</dbReference>
<dbReference type="InterPro" id="IPR030664">
    <property type="entry name" value="SdhA/FrdA/AprA"/>
</dbReference>
<evidence type="ECO:0000256" key="12">
    <source>
        <dbReference type="ARBA" id="ARBA00022982"/>
    </source>
</evidence>
<evidence type="ECO:0000256" key="3">
    <source>
        <dbReference type="ARBA" id="ARBA00008040"/>
    </source>
</evidence>
<dbReference type="SUPFAM" id="SSF56425">
    <property type="entry name" value="Succinate dehydrogenase/fumarate reductase flavoprotein, catalytic domain"/>
    <property type="match status" value="1"/>
</dbReference>
<keyword evidence="11 18" id="KW-0274">FAD</keyword>
<dbReference type="Gene3D" id="3.50.50.60">
    <property type="entry name" value="FAD/NAD(P)-binding domain"/>
    <property type="match status" value="1"/>
</dbReference>
<evidence type="ECO:0000256" key="11">
    <source>
        <dbReference type="ARBA" id="ARBA00022827"/>
    </source>
</evidence>
<dbReference type="InterPro" id="IPR003953">
    <property type="entry name" value="FAD-dep_OxRdtase_2_FAD-bd"/>
</dbReference>
<organism evidence="22 24">
    <name type="scientific">Iodobacter fluviatilis</name>
    <dbReference type="NCBI Taxonomy" id="537"/>
    <lineage>
        <taxon>Bacteria</taxon>
        <taxon>Pseudomonadati</taxon>
        <taxon>Pseudomonadota</taxon>
        <taxon>Betaproteobacteria</taxon>
        <taxon>Neisseriales</taxon>
        <taxon>Chitinibacteraceae</taxon>
        <taxon>Iodobacter</taxon>
    </lineage>
</organism>
<dbReference type="Proteomes" id="UP000255108">
    <property type="component" value="Unassembled WGS sequence"/>
</dbReference>
<evidence type="ECO:0000256" key="2">
    <source>
        <dbReference type="ARBA" id="ARBA00004515"/>
    </source>
</evidence>
<evidence type="ECO:0000256" key="16">
    <source>
        <dbReference type="ARBA" id="ARBA00049220"/>
    </source>
</evidence>
<feature type="binding site" evidence="18">
    <location>
        <position position="369"/>
    </location>
    <ligand>
        <name>substrate</name>
    </ligand>
</feature>
<name>A0A377Q877_9NEIS</name>
<dbReference type="PRINTS" id="PR00368">
    <property type="entry name" value="FADPNR"/>
</dbReference>
<evidence type="ECO:0000256" key="10">
    <source>
        <dbReference type="ARBA" id="ARBA00022741"/>
    </source>
</evidence>
<dbReference type="GO" id="GO:0009055">
    <property type="term" value="F:electron transfer activity"/>
    <property type="evidence" value="ECO:0007669"/>
    <property type="project" value="UniProtKB-ARBA"/>
</dbReference>
<evidence type="ECO:0000259" key="20">
    <source>
        <dbReference type="Pfam" id="PF00890"/>
    </source>
</evidence>
<dbReference type="AlphaFoldDB" id="A0A377Q877"/>
<evidence type="ECO:0000256" key="17">
    <source>
        <dbReference type="PIRSR" id="PIRSR000171-1"/>
    </source>
</evidence>
<comment type="catalytic activity">
    <reaction evidence="16 19">
        <text>a quinone + succinate = fumarate + a quinol</text>
        <dbReference type="Rhea" id="RHEA:40523"/>
        <dbReference type="ChEBI" id="CHEBI:24646"/>
        <dbReference type="ChEBI" id="CHEBI:29806"/>
        <dbReference type="ChEBI" id="CHEBI:30031"/>
        <dbReference type="ChEBI" id="CHEBI:132124"/>
        <dbReference type="EC" id="1.3.5.1"/>
    </reaction>
</comment>
<gene>
    <name evidence="22" type="primary">frdA</name>
    <name evidence="23" type="ORF">EV682_102581</name>
    <name evidence="22" type="ORF">NCTC11159_02108</name>
</gene>
<comment type="subunit">
    <text evidence="19">Part of an enzyme complex containing four subunits: a flavoprotein (FrdA), an iron-sulfur protein (FrdB), and two hydrophobic anchor proteins (FrdC and FrdD).</text>
</comment>
<evidence type="ECO:0000256" key="4">
    <source>
        <dbReference type="ARBA" id="ARBA00012792"/>
    </source>
</evidence>
<feature type="binding site" evidence="18">
    <location>
        <begin position="52"/>
        <end position="67"/>
    </location>
    <ligand>
        <name>FAD</name>
        <dbReference type="ChEBI" id="CHEBI:57692"/>
    </ligand>
</feature>
<evidence type="ECO:0000259" key="21">
    <source>
        <dbReference type="Pfam" id="PF02910"/>
    </source>
</evidence>
<feature type="binding site" evidence="18">
    <location>
        <begin position="409"/>
        <end position="410"/>
    </location>
    <ligand>
        <name>FAD</name>
        <dbReference type="ChEBI" id="CHEBI:57692"/>
    </ligand>
</feature>
<dbReference type="PANTHER" id="PTHR11632:SF82">
    <property type="entry name" value="FUMARATE REDUCTASE FLAVOPROTEIN SUBUNIT"/>
    <property type="match status" value="1"/>
</dbReference>
<keyword evidence="7" id="KW-1003">Cell membrane</keyword>
<dbReference type="Gene3D" id="1.20.58.100">
    <property type="entry name" value="Fumarate reductase/succinate dehydrogenase flavoprotein-like, C-terminal domain"/>
    <property type="match status" value="1"/>
</dbReference>
<evidence type="ECO:0000256" key="1">
    <source>
        <dbReference type="ARBA" id="ARBA00001974"/>
    </source>
</evidence>